<dbReference type="KEGG" id="tki:TKV_c12530"/>
<dbReference type="Pfam" id="PF01134">
    <property type="entry name" value="GIDA"/>
    <property type="match status" value="2"/>
</dbReference>
<dbReference type="InterPro" id="IPR040131">
    <property type="entry name" value="MnmG_N"/>
</dbReference>
<dbReference type="OrthoDB" id="2181at2"/>
<evidence type="ECO:0000256" key="1">
    <source>
        <dbReference type="ARBA" id="ARBA00001974"/>
    </source>
</evidence>
<dbReference type="InterPro" id="IPR036188">
    <property type="entry name" value="FAD/NAD-bd_sf"/>
</dbReference>
<feature type="domain" description="MnmG N-terminal" evidence="4">
    <location>
        <begin position="275"/>
        <end position="352"/>
    </location>
</feature>
<dbReference type="Proteomes" id="UP000029669">
    <property type="component" value="Chromosome"/>
</dbReference>
<dbReference type="eggNOG" id="COG1206">
    <property type="taxonomic scope" value="Bacteria"/>
</dbReference>
<dbReference type="SUPFAM" id="SSF51905">
    <property type="entry name" value="FAD/NAD(P)-binding domain"/>
    <property type="match status" value="1"/>
</dbReference>
<sequence length="427" mass="46848">MVKVVVIGGGWAGCAAALTARKAGAEVVILEKTDMLLGCGLVGGIMRNNGRYTAAEELIYLGGNELIEITDKAARHVNINFPGHAHANLYDVTMVEPMVREMLLKKGVTIKLMARATDVVMKNSKRIKGIVLADDTVEYGDVFIEATGSTGPMGNCLRYGNGCSMCILRCPSFGPRISISYRAGVEDLLGMRADEVYGAFSGSCKLNKDSLSEEIREKLNKEGVVVLPVPKEDINMEKLNLKVCQQYALPEYAENVILLDTGHAKLMTPFYPLEKLRKIPGLERARYEDPYSGGKANSVRYLSMAPRDNAMKVIGLDNLLCAGEKSGLFTGHTEAMVTGCLAGHNSVRLALGMPLLELPRNLASGDLIAYANESIKTKEGLKKRYTFAGAEYFERMKQLGLYTTDTNLIKERVMRNNLLKIYDEKLV</sequence>
<dbReference type="AlphaFoldDB" id="A0A097ARI8"/>
<dbReference type="HOGENOM" id="CLU_053110_1_0_9"/>
<name>A0A097ARI8_THEKI</name>
<dbReference type="RefSeq" id="WP_049685181.1">
    <property type="nucleotide sequence ID" value="NZ_CP009170.1"/>
</dbReference>
<evidence type="ECO:0000313" key="5">
    <source>
        <dbReference type="EMBL" id="AIS52424.1"/>
    </source>
</evidence>
<reference evidence="6" key="1">
    <citation type="journal article" date="2015" name="Genome Announc.">
        <title>Whole-Genome Sequences of 80 Environmental and Clinical Isolates of Burkholderia pseudomallei.</title>
        <authorList>
            <person name="Johnson S.L."/>
            <person name="Baker A.L."/>
            <person name="Chain P.S."/>
            <person name="Currie B.J."/>
            <person name="Daligault H.E."/>
            <person name="Davenport K.W."/>
            <person name="Davis C.B."/>
            <person name="Inglis T.J."/>
            <person name="Kaestli M."/>
            <person name="Koren S."/>
            <person name="Mayo M."/>
            <person name="Merritt A.J."/>
            <person name="Price E.P."/>
            <person name="Sarovich D.S."/>
            <person name="Warner J."/>
            <person name="Rosovitz M.J."/>
        </authorList>
    </citation>
    <scope>NUCLEOTIDE SEQUENCE [LARGE SCALE GENOMIC DNA]</scope>
    <source>
        <strain evidence="6">DSM 2030</strain>
    </source>
</reference>
<feature type="domain" description="MnmG N-terminal" evidence="4">
    <location>
        <begin position="3"/>
        <end position="224"/>
    </location>
</feature>
<accession>A0A097ARI8</accession>
<evidence type="ECO:0000259" key="4">
    <source>
        <dbReference type="Pfam" id="PF01134"/>
    </source>
</evidence>
<keyword evidence="6" id="KW-1185">Reference proteome</keyword>
<organism evidence="5 6">
    <name type="scientific">Thermoanaerobacter kivui</name>
    <name type="common">Acetogenium kivui</name>
    <dbReference type="NCBI Taxonomy" id="2325"/>
    <lineage>
        <taxon>Bacteria</taxon>
        <taxon>Bacillati</taxon>
        <taxon>Bacillota</taxon>
        <taxon>Clostridia</taxon>
        <taxon>Thermoanaerobacterales</taxon>
        <taxon>Thermoanaerobacteraceae</taxon>
        <taxon>Thermoanaerobacter</taxon>
    </lineage>
</organism>
<evidence type="ECO:0000256" key="2">
    <source>
        <dbReference type="ARBA" id="ARBA00022630"/>
    </source>
</evidence>
<dbReference type="EMBL" id="CP009170">
    <property type="protein sequence ID" value="AIS52424.1"/>
    <property type="molecule type" value="Genomic_DNA"/>
</dbReference>
<keyword evidence="2" id="KW-0285">Flavoprotein</keyword>
<protein>
    <submittedName>
        <fullName evidence="5">Glucose-inhibited division protein A</fullName>
    </submittedName>
</protein>
<dbReference type="Gene3D" id="3.50.50.60">
    <property type="entry name" value="FAD/NAD(P)-binding domain"/>
    <property type="match status" value="2"/>
</dbReference>
<gene>
    <name evidence="5" type="ORF">TKV_c12530</name>
</gene>
<comment type="cofactor">
    <cofactor evidence="1">
        <name>FAD</name>
        <dbReference type="ChEBI" id="CHEBI:57692"/>
    </cofactor>
</comment>
<keyword evidence="3" id="KW-0274">FAD</keyword>
<dbReference type="STRING" id="2325.TKV_c12530"/>
<evidence type="ECO:0000256" key="3">
    <source>
        <dbReference type="ARBA" id="ARBA00022827"/>
    </source>
</evidence>
<evidence type="ECO:0000313" key="6">
    <source>
        <dbReference type="Proteomes" id="UP000029669"/>
    </source>
</evidence>
<proteinExistence type="predicted"/>